<evidence type="ECO:0000313" key="10">
    <source>
        <dbReference type="EMBL" id="GAA1425821.1"/>
    </source>
</evidence>
<accession>A0ABP4JQ69</accession>
<evidence type="ECO:0000256" key="1">
    <source>
        <dbReference type="ARBA" id="ARBA00000085"/>
    </source>
</evidence>
<dbReference type="SMART" id="SM00388">
    <property type="entry name" value="HisKA"/>
    <property type="match status" value="1"/>
</dbReference>
<evidence type="ECO:0000256" key="4">
    <source>
        <dbReference type="ARBA" id="ARBA00022553"/>
    </source>
</evidence>
<dbReference type="InterPro" id="IPR003594">
    <property type="entry name" value="HATPase_dom"/>
</dbReference>
<dbReference type="SUPFAM" id="SSF55781">
    <property type="entry name" value="GAF domain-like"/>
    <property type="match status" value="1"/>
</dbReference>
<dbReference type="SMART" id="SM00387">
    <property type="entry name" value="HATPase_c"/>
    <property type="match status" value="1"/>
</dbReference>
<sequence>MSTADDITRREAIAEYQVVGQPPEPDLEGLVHLAAAICGVGTAVINIIDDRSQHQIAAVGFEPSVCAREDSMCAVVFRHPGHVVVRDAREDDRFRDNPFVTGEVADVRFYASSPLITPAGVPIGTLCVFDEEVGDLSEQDSRALALLARQVIDVLELRRITRELGRSNEQLAHFAGQVSHDLRNPLTALVGFIELASDGVQLGDAPLASSALERADAAAGRMTSLVSDLLDFARVGGQPSRGMVDLDAIVGEVLDDLDTPIRASGARIAVGDLPRVSGDATQLRALLQNLLANAIKFSAAAGGAPTIEVRAHELTGGWRLTVDDDGPGVPAEQRERVFGLLERGEAADVEGLGIGLSTCRRIVEAHGGRIGMDASALGGASAWVVLPAG</sequence>
<dbReference type="InterPro" id="IPR036097">
    <property type="entry name" value="HisK_dim/P_sf"/>
</dbReference>
<dbReference type="InterPro" id="IPR004358">
    <property type="entry name" value="Sig_transdc_His_kin-like_C"/>
</dbReference>
<dbReference type="Pfam" id="PF13185">
    <property type="entry name" value="GAF_2"/>
    <property type="match status" value="1"/>
</dbReference>
<proteinExistence type="predicted"/>
<evidence type="ECO:0000259" key="9">
    <source>
        <dbReference type="PROSITE" id="PS50109"/>
    </source>
</evidence>
<evidence type="ECO:0000256" key="3">
    <source>
        <dbReference type="ARBA" id="ARBA00012438"/>
    </source>
</evidence>
<organism evidence="10 11">
    <name type="scientific">Agrococcus citreus</name>
    <dbReference type="NCBI Taxonomy" id="84643"/>
    <lineage>
        <taxon>Bacteria</taxon>
        <taxon>Bacillati</taxon>
        <taxon>Actinomycetota</taxon>
        <taxon>Actinomycetes</taxon>
        <taxon>Micrococcales</taxon>
        <taxon>Microbacteriaceae</taxon>
        <taxon>Agrococcus</taxon>
    </lineage>
</organism>
<keyword evidence="7" id="KW-0902">Two-component regulatory system</keyword>
<keyword evidence="11" id="KW-1185">Reference proteome</keyword>
<dbReference type="Pfam" id="PF00512">
    <property type="entry name" value="HisKA"/>
    <property type="match status" value="1"/>
</dbReference>
<dbReference type="EC" id="2.7.13.3" evidence="3"/>
<gene>
    <name evidence="10" type="ORF">GCM10009640_25380</name>
</gene>
<dbReference type="CDD" id="cd00082">
    <property type="entry name" value="HisKA"/>
    <property type="match status" value="1"/>
</dbReference>
<dbReference type="Gene3D" id="1.10.287.130">
    <property type="match status" value="1"/>
</dbReference>
<dbReference type="EMBL" id="BAAAKK010000005">
    <property type="protein sequence ID" value="GAA1425821.1"/>
    <property type="molecule type" value="Genomic_DNA"/>
</dbReference>
<comment type="catalytic activity">
    <reaction evidence="1">
        <text>ATP + protein L-histidine = ADP + protein N-phospho-L-histidine.</text>
        <dbReference type="EC" id="2.7.13.3"/>
    </reaction>
</comment>
<evidence type="ECO:0000256" key="7">
    <source>
        <dbReference type="ARBA" id="ARBA00023012"/>
    </source>
</evidence>
<dbReference type="SUPFAM" id="SSF55874">
    <property type="entry name" value="ATPase domain of HSP90 chaperone/DNA topoisomerase II/histidine kinase"/>
    <property type="match status" value="1"/>
</dbReference>
<evidence type="ECO:0000256" key="5">
    <source>
        <dbReference type="ARBA" id="ARBA00022679"/>
    </source>
</evidence>
<keyword evidence="4" id="KW-0597">Phosphoprotein</keyword>
<dbReference type="InterPro" id="IPR029016">
    <property type="entry name" value="GAF-like_dom_sf"/>
</dbReference>
<dbReference type="InterPro" id="IPR003661">
    <property type="entry name" value="HisK_dim/P_dom"/>
</dbReference>
<dbReference type="PANTHER" id="PTHR42878:SF15">
    <property type="entry name" value="BACTERIOPHYTOCHROME"/>
    <property type="match status" value="1"/>
</dbReference>
<dbReference type="PRINTS" id="PR00344">
    <property type="entry name" value="BCTRLSENSOR"/>
</dbReference>
<name>A0ABP4JQ69_9MICO</name>
<dbReference type="InterPro" id="IPR003018">
    <property type="entry name" value="GAF"/>
</dbReference>
<dbReference type="Pfam" id="PF02518">
    <property type="entry name" value="HATPase_c"/>
    <property type="match status" value="1"/>
</dbReference>
<evidence type="ECO:0000256" key="2">
    <source>
        <dbReference type="ARBA" id="ARBA00004236"/>
    </source>
</evidence>
<dbReference type="RefSeq" id="WP_343920979.1">
    <property type="nucleotide sequence ID" value="NZ_BAAAKK010000005.1"/>
</dbReference>
<dbReference type="SUPFAM" id="SSF47384">
    <property type="entry name" value="Homodimeric domain of signal transducing histidine kinase"/>
    <property type="match status" value="1"/>
</dbReference>
<comment type="caution">
    <text evidence="10">The sequence shown here is derived from an EMBL/GenBank/DDBJ whole genome shotgun (WGS) entry which is preliminary data.</text>
</comment>
<feature type="domain" description="Histidine kinase" evidence="9">
    <location>
        <begin position="177"/>
        <end position="389"/>
    </location>
</feature>
<dbReference type="Proteomes" id="UP001501266">
    <property type="component" value="Unassembled WGS sequence"/>
</dbReference>
<keyword evidence="6" id="KW-0418">Kinase</keyword>
<evidence type="ECO:0000256" key="6">
    <source>
        <dbReference type="ARBA" id="ARBA00022777"/>
    </source>
</evidence>
<dbReference type="Gene3D" id="3.30.450.40">
    <property type="match status" value="1"/>
</dbReference>
<dbReference type="PROSITE" id="PS50109">
    <property type="entry name" value="HIS_KIN"/>
    <property type="match status" value="1"/>
</dbReference>
<dbReference type="InterPro" id="IPR005467">
    <property type="entry name" value="His_kinase_dom"/>
</dbReference>
<dbReference type="PANTHER" id="PTHR42878">
    <property type="entry name" value="TWO-COMPONENT HISTIDINE KINASE"/>
    <property type="match status" value="1"/>
</dbReference>
<dbReference type="InterPro" id="IPR050351">
    <property type="entry name" value="BphY/WalK/GraS-like"/>
</dbReference>
<keyword evidence="5" id="KW-0808">Transferase</keyword>
<evidence type="ECO:0000256" key="8">
    <source>
        <dbReference type="ARBA" id="ARBA00039401"/>
    </source>
</evidence>
<reference evidence="11" key="1">
    <citation type="journal article" date="2019" name="Int. J. Syst. Evol. Microbiol.">
        <title>The Global Catalogue of Microorganisms (GCM) 10K type strain sequencing project: providing services to taxonomists for standard genome sequencing and annotation.</title>
        <authorList>
            <consortium name="The Broad Institute Genomics Platform"/>
            <consortium name="The Broad Institute Genome Sequencing Center for Infectious Disease"/>
            <person name="Wu L."/>
            <person name="Ma J."/>
        </authorList>
    </citation>
    <scope>NUCLEOTIDE SEQUENCE [LARGE SCALE GENOMIC DNA]</scope>
    <source>
        <strain evidence="11">JCM 12398</strain>
    </source>
</reference>
<dbReference type="InterPro" id="IPR036890">
    <property type="entry name" value="HATPase_C_sf"/>
</dbReference>
<comment type="subcellular location">
    <subcellularLocation>
        <location evidence="2">Cell membrane</location>
    </subcellularLocation>
</comment>
<evidence type="ECO:0000313" key="11">
    <source>
        <dbReference type="Proteomes" id="UP001501266"/>
    </source>
</evidence>
<dbReference type="Gene3D" id="3.30.565.10">
    <property type="entry name" value="Histidine kinase-like ATPase, C-terminal domain"/>
    <property type="match status" value="1"/>
</dbReference>
<protein>
    <recommendedName>
        <fullName evidence="8">Sensor-like histidine kinase SenX3</fullName>
        <ecNumber evidence="3">2.7.13.3</ecNumber>
    </recommendedName>
</protein>